<comment type="caution">
    <text evidence="1">The sequence shown here is derived from an EMBL/GenBank/DDBJ whole genome shotgun (WGS) entry which is preliminary data.</text>
</comment>
<proteinExistence type="predicted"/>
<sequence>MLLISLMILTIITSCKKENGPVSKETTKKTTDQLLTDSLTVLRNEFGLEHVDVIPTGAIKIDFTSVADAKQFLTDMDKSEVELGNTKPRVSSNNEQSIDYIPKLTKTNDFVSSGSHSYSLDIPNATLIIGNKRINLYGGFNISGSIDGDGIFGVGCCRYQFSRFRSDKVTVDMYGFTFARTWTTSYATFRQLLSGSGDAQISFSGSMSFVLVVKEIGEVYRRTYSGLAIASFGPYAKDTFNNGNNMPYLKFARLY</sequence>
<protein>
    <submittedName>
        <fullName evidence="1">Uncharacterized protein</fullName>
    </submittedName>
</protein>
<evidence type="ECO:0000313" key="1">
    <source>
        <dbReference type="EMBL" id="MBB5637527.1"/>
    </source>
</evidence>
<reference evidence="1 2" key="1">
    <citation type="submission" date="2020-08" db="EMBL/GenBank/DDBJ databases">
        <title>Genomic Encyclopedia of Type Strains, Phase IV (KMG-V): Genome sequencing to study the core and pangenomes of soil and plant-associated prokaryotes.</title>
        <authorList>
            <person name="Whitman W."/>
        </authorList>
    </citation>
    <scope>NUCLEOTIDE SEQUENCE [LARGE SCALE GENOMIC DNA]</scope>
    <source>
        <strain evidence="1 2">S3M1</strain>
    </source>
</reference>
<organism evidence="1 2">
    <name type="scientific">Pedobacter cryoconitis</name>
    <dbReference type="NCBI Taxonomy" id="188932"/>
    <lineage>
        <taxon>Bacteria</taxon>
        <taxon>Pseudomonadati</taxon>
        <taxon>Bacteroidota</taxon>
        <taxon>Sphingobacteriia</taxon>
        <taxon>Sphingobacteriales</taxon>
        <taxon>Sphingobacteriaceae</taxon>
        <taxon>Pedobacter</taxon>
    </lineage>
</organism>
<dbReference type="EMBL" id="JACHCE010000005">
    <property type="protein sequence ID" value="MBB5637527.1"/>
    <property type="molecule type" value="Genomic_DNA"/>
</dbReference>
<dbReference type="AlphaFoldDB" id="A0A7W8ZP02"/>
<gene>
    <name evidence="1" type="ORF">HDE68_003442</name>
</gene>
<name>A0A7W8ZP02_9SPHI</name>
<evidence type="ECO:0000313" key="2">
    <source>
        <dbReference type="Proteomes" id="UP000537204"/>
    </source>
</evidence>
<accession>A0A7W8ZP02</accession>
<dbReference type="Proteomes" id="UP000537204">
    <property type="component" value="Unassembled WGS sequence"/>
</dbReference>
<dbReference type="RefSeq" id="WP_183883397.1">
    <property type="nucleotide sequence ID" value="NZ_JACHCE010000005.1"/>
</dbReference>